<dbReference type="Proteomes" id="UP000299102">
    <property type="component" value="Unassembled WGS sequence"/>
</dbReference>
<evidence type="ECO:0000313" key="1">
    <source>
        <dbReference type="EMBL" id="GBP08952.1"/>
    </source>
</evidence>
<protein>
    <submittedName>
        <fullName evidence="1">Uncharacterized protein</fullName>
    </submittedName>
</protein>
<evidence type="ECO:0000313" key="2">
    <source>
        <dbReference type="Proteomes" id="UP000299102"/>
    </source>
</evidence>
<gene>
    <name evidence="1" type="ORF">EVAR_78320_1</name>
</gene>
<name>A0A4C1T3E9_EUMVA</name>
<comment type="caution">
    <text evidence="1">The sequence shown here is derived from an EMBL/GenBank/DDBJ whole genome shotgun (WGS) entry which is preliminary data.</text>
</comment>
<organism evidence="1 2">
    <name type="scientific">Eumeta variegata</name>
    <name type="common">Bagworm moth</name>
    <name type="synonym">Eumeta japonica</name>
    <dbReference type="NCBI Taxonomy" id="151549"/>
    <lineage>
        <taxon>Eukaryota</taxon>
        <taxon>Metazoa</taxon>
        <taxon>Ecdysozoa</taxon>
        <taxon>Arthropoda</taxon>
        <taxon>Hexapoda</taxon>
        <taxon>Insecta</taxon>
        <taxon>Pterygota</taxon>
        <taxon>Neoptera</taxon>
        <taxon>Endopterygota</taxon>
        <taxon>Lepidoptera</taxon>
        <taxon>Glossata</taxon>
        <taxon>Ditrysia</taxon>
        <taxon>Tineoidea</taxon>
        <taxon>Psychidae</taxon>
        <taxon>Oiketicinae</taxon>
        <taxon>Eumeta</taxon>
    </lineage>
</organism>
<keyword evidence="2" id="KW-1185">Reference proteome</keyword>
<dbReference type="OrthoDB" id="10017160at2759"/>
<proteinExistence type="predicted"/>
<sequence>MLSTTTSKLTTRVATYTDGGKFGANDVERRQLHLGTILPSPPIRTRPSLYNYNGRQLCLPIPLVLKRGRTNLTNDLREGRPSTATANDISAVPLMIETDKRVTYQKTRTSSAIEESGLLTSRKQRPVWKALRIDPQVRADKMFLSVVPSDAAIKRDLNEHYFE</sequence>
<dbReference type="EMBL" id="BGZK01000033">
    <property type="protein sequence ID" value="GBP08952.1"/>
    <property type="molecule type" value="Genomic_DNA"/>
</dbReference>
<dbReference type="AlphaFoldDB" id="A0A4C1T3E9"/>
<accession>A0A4C1T3E9</accession>
<reference evidence="1 2" key="1">
    <citation type="journal article" date="2019" name="Commun. Biol.">
        <title>The bagworm genome reveals a unique fibroin gene that provides high tensile strength.</title>
        <authorList>
            <person name="Kono N."/>
            <person name="Nakamura H."/>
            <person name="Ohtoshi R."/>
            <person name="Tomita M."/>
            <person name="Numata K."/>
            <person name="Arakawa K."/>
        </authorList>
    </citation>
    <scope>NUCLEOTIDE SEQUENCE [LARGE SCALE GENOMIC DNA]</scope>
</reference>